<protein>
    <submittedName>
        <fullName evidence="3">Amidohydrolase</fullName>
    </submittedName>
</protein>
<evidence type="ECO:0000259" key="2">
    <source>
        <dbReference type="Pfam" id="PF04909"/>
    </source>
</evidence>
<accession>A0A147KMH7</accession>
<proteinExistence type="predicted"/>
<gene>
    <name evidence="3" type="ORF">AC529_01145</name>
</gene>
<dbReference type="PATRIC" id="fig|665004.4.peg.1860"/>
<keyword evidence="1" id="KW-0456">Lyase</keyword>
<dbReference type="InterPro" id="IPR032466">
    <property type="entry name" value="Metal_Hydrolase"/>
</dbReference>
<name>A0A147KMH7_THECS</name>
<dbReference type="PANTHER" id="PTHR21240">
    <property type="entry name" value="2-AMINO-3-CARBOXYLMUCONATE-6-SEMIALDEHYDE DECARBOXYLASE"/>
    <property type="match status" value="1"/>
</dbReference>
<evidence type="ECO:0000313" key="4">
    <source>
        <dbReference type="Proteomes" id="UP000074382"/>
    </source>
</evidence>
<dbReference type="GO" id="GO:0016787">
    <property type="term" value="F:hydrolase activity"/>
    <property type="evidence" value="ECO:0007669"/>
    <property type="project" value="UniProtKB-KW"/>
</dbReference>
<dbReference type="SUPFAM" id="SSF51556">
    <property type="entry name" value="Metallo-dependent hydrolases"/>
    <property type="match status" value="1"/>
</dbReference>
<dbReference type="AlphaFoldDB" id="A0A147KMH7"/>
<feature type="domain" description="Amidohydrolase-related" evidence="2">
    <location>
        <begin position="4"/>
        <end position="273"/>
    </location>
</feature>
<dbReference type="Gene3D" id="3.20.20.140">
    <property type="entry name" value="Metal-dependent hydrolases"/>
    <property type="match status" value="1"/>
</dbReference>
<dbReference type="InterPro" id="IPR006680">
    <property type="entry name" value="Amidohydro-rel"/>
</dbReference>
<dbReference type="STRING" id="665004.AC529_01145"/>
<organism evidence="3 4">
    <name type="scientific">Thermobifida cellulosilytica TB100</name>
    <dbReference type="NCBI Taxonomy" id="665004"/>
    <lineage>
        <taxon>Bacteria</taxon>
        <taxon>Bacillati</taxon>
        <taxon>Actinomycetota</taxon>
        <taxon>Actinomycetes</taxon>
        <taxon>Streptosporangiales</taxon>
        <taxon>Nocardiopsidaceae</taxon>
        <taxon>Thermobifida</taxon>
    </lineage>
</organism>
<keyword evidence="4" id="KW-1185">Reference proteome</keyword>
<dbReference type="EMBL" id="LGEM01000007">
    <property type="protein sequence ID" value="KUP98497.1"/>
    <property type="molecule type" value="Genomic_DNA"/>
</dbReference>
<sequence length="287" mass="32853">MFVVDSQVHIWKEETPDRPWIPSAREQIRLIGHREEPFSYEECLALMDEAGVDRALIVPPSWEGNRNDYALEACEAHPDRFGVMARIPQNKPEEGEAMLRDFAQNPHVKGARLTFHRPQDRGWMIDGTADWYWPIAEELGIPTMVYAPTWKAELGEVAARHPGLKIIVDHMGVLARSVDDAIGPWVSETAALHVHPNVYVKLSAVPGYSTHPFPHRNIERYVREMVDTMGPERCFWGTDITRLLGRGITYTDAVEQFTEHFDFTPDELEWIMGRGICEVLDWPIDNA</sequence>
<reference evidence="4" key="1">
    <citation type="journal article" date="2017" name="Acta Aliment.">
        <title>Plant polysaccharide degrading enzyme system of Thermpbifida cellulosilytica TB100 revealed by de novo genome project data.</title>
        <authorList>
            <person name="Toth A."/>
            <person name="Baka E."/>
            <person name="Luzics S."/>
            <person name="Bata-Vidacs I."/>
            <person name="Nagy I."/>
            <person name="Balint B."/>
            <person name="Herceg R."/>
            <person name="Olasz F."/>
            <person name="Wilk T."/>
            <person name="Nagy T."/>
            <person name="Kriszt B."/>
            <person name="Nagy I."/>
            <person name="Kukolya J."/>
        </authorList>
    </citation>
    <scope>NUCLEOTIDE SEQUENCE [LARGE SCALE GENOMIC DNA]</scope>
    <source>
        <strain evidence="4">TB100</strain>
    </source>
</reference>
<evidence type="ECO:0000256" key="1">
    <source>
        <dbReference type="ARBA" id="ARBA00023239"/>
    </source>
</evidence>
<evidence type="ECO:0000313" key="3">
    <source>
        <dbReference type="EMBL" id="KUP98497.1"/>
    </source>
</evidence>
<dbReference type="Pfam" id="PF04909">
    <property type="entry name" value="Amidohydro_2"/>
    <property type="match status" value="1"/>
</dbReference>
<dbReference type="InterPro" id="IPR032465">
    <property type="entry name" value="ACMSD"/>
</dbReference>
<dbReference type="Proteomes" id="UP000074382">
    <property type="component" value="Unassembled WGS sequence"/>
</dbReference>
<comment type="caution">
    <text evidence="3">The sequence shown here is derived from an EMBL/GenBank/DDBJ whole genome shotgun (WGS) entry which is preliminary data.</text>
</comment>
<dbReference type="RefSeq" id="WP_068755348.1">
    <property type="nucleotide sequence ID" value="NZ_KQ950181.1"/>
</dbReference>
<keyword evidence="3" id="KW-0378">Hydrolase</keyword>
<dbReference type="GO" id="GO:0016831">
    <property type="term" value="F:carboxy-lyase activity"/>
    <property type="evidence" value="ECO:0007669"/>
    <property type="project" value="InterPro"/>
</dbReference>
<dbReference type="OrthoDB" id="5450317at2"/>